<feature type="compositionally biased region" description="Low complexity" evidence="2">
    <location>
        <begin position="426"/>
        <end position="468"/>
    </location>
</feature>
<feature type="compositionally biased region" description="Basic and acidic residues" evidence="2">
    <location>
        <begin position="215"/>
        <end position="229"/>
    </location>
</feature>
<feature type="compositionally biased region" description="Basic and acidic residues" evidence="2">
    <location>
        <begin position="35"/>
        <end position="48"/>
    </location>
</feature>
<evidence type="ECO:0000313" key="3">
    <source>
        <dbReference type="EMBL" id="KAF4482149.1"/>
    </source>
</evidence>
<feature type="compositionally biased region" description="Low complexity" evidence="2">
    <location>
        <begin position="340"/>
        <end position="374"/>
    </location>
</feature>
<protein>
    <submittedName>
        <fullName evidence="3">Uncharacterized protein</fullName>
    </submittedName>
</protein>
<feature type="compositionally biased region" description="Basic residues" evidence="2">
    <location>
        <begin position="25"/>
        <end position="34"/>
    </location>
</feature>
<dbReference type="AlphaFoldDB" id="A0A7J6IZE6"/>
<feature type="compositionally biased region" description="Acidic residues" evidence="2">
    <location>
        <begin position="230"/>
        <end position="240"/>
    </location>
</feature>
<feature type="region of interest" description="Disordered" evidence="2">
    <location>
        <begin position="1"/>
        <end position="82"/>
    </location>
</feature>
<proteinExistence type="predicted"/>
<dbReference type="GeneID" id="43605466"/>
<reference evidence="3 4" key="1">
    <citation type="submission" date="2012-08" db="EMBL/GenBank/DDBJ databases">
        <authorList>
            <person name="Gan P.H.P."/>
            <person name="Ikeda K."/>
            <person name="Irieda H."/>
            <person name="Narusaka M."/>
            <person name="O'Connell R.J."/>
            <person name="Narusaka Y."/>
            <person name="Takano Y."/>
            <person name="Kubo Y."/>
            <person name="Shirasu K."/>
        </authorList>
    </citation>
    <scope>NUCLEOTIDE SEQUENCE [LARGE SCALE GENOMIC DNA]</scope>
    <source>
        <strain evidence="3 4">Nara gc5</strain>
    </source>
</reference>
<keyword evidence="4" id="KW-1185">Reference proteome</keyword>
<organism evidence="3 4">
    <name type="scientific">Colletotrichum fructicola (strain Nara gc5)</name>
    <name type="common">Anthracnose fungus</name>
    <name type="synonym">Colletotrichum gloeosporioides (strain Nara gc5)</name>
    <dbReference type="NCBI Taxonomy" id="1213859"/>
    <lineage>
        <taxon>Eukaryota</taxon>
        <taxon>Fungi</taxon>
        <taxon>Dikarya</taxon>
        <taxon>Ascomycota</taxon>
        <taxon>Pezizomycotina</taxon>
        <taxon>Sordariomycetes</taxon>
        <taxon>Hypocreomycetidae</taxon>
        <taxon>Glomerellales</taxon>
        <taxon>Glomerellaceae</taxon>
        <taxon>Colletotrichum</taxon>
        <taxon>Colletotrichum gloeosporioides species complex</taxon>
    </lineage>
</organism>
<dbReference type="Proteomes" id="UP000011096">
    <property type="component" value="Unassembled WGS sequence"/>
</dbReference>
<feature type="region of interest" description="Disordered" evidence="2">
    <location>
        <begin position="298"/>
        <end position="327"/>
    </location>
</feature>
<reference evidence="3 4" key="2">
    <citation type="submission" date="2020-04" db="EMBL/GenBank/DDBJ databases">
        <title>Genome sequencing and assembly of multiple isolates from the Colletotrichum gloeosporioides species complex.</title>
        <authorList>
            <person name="Gan P."/>
            <person name="Shirasu K."/>
        </authorList>
    </citation>
    <scope>NUCLEOTIDE SEQUENCE [LARGE SCALE GENOMIC DNA]</scope>
    <source>
        <strain evidence="3 4">Nara gc5</strain>
    </source>
</reference>
<evidence type="ECO:0000256" key="1">
    <source>
        <dbReference type="SAM" id="Coils"/>
    </source>
</evidence>
<feature type="region of interest" description="Disordered" evidence="2">
    <location>
        <begin position="212"/>
        <end position="245"/>
    </location>
</feature>
<feature type="compositionally biased region" description="Basic and acidic residues" evidence="2">
    <location>
        <begin position="298"/>
        <end position="308"/>
    </location>
</feature>
<feature type="compositionally biased region" description="Basic and acidic residues" evidence="2">
    <location>
        <begin position="396"/>
        <end position="406"/>
    </location>
</feature>
<dbReference type="OrthoDB" id="4850476at2759"/>
<accession>A0A7J6IZE6</accession>
<sequence length="490" mass="53435">MKLRRFASNREPHRVPSSPDGQGRKALKQARAKHEHTPDPTRPEDRDWNQQYTGKCGTGKHGTTYNHRPETQASPASKPAMDPDACRNCGHSGKHTTFLDHRCAIHERDDAERDKLQADAALERARSLCETSLTLMKRQMQELEDANEAIEALAAALAAAEDRRERVRRDLGAHGDVCLTARSNLEAAEEMAIAAAGRYFEAGRAVSALEEQEALEAKSSEPSWEREQQQPEEEGEEEEGDARRWQRSNERFCKWLRQSEAQRQIMKSSWTKLRVAERLAGEGADVDEEQVARERRVQEWAAARRSDLPPDEDPTLVTEEGAESEPAAPVVAVAVAVPPTPAATRSGAARRAAAPAPLKTRGRSGRTAAAAAPVTAPPSPTKTTTTTTGRALRTARRVESQTRSEPSRPTTATRAKKEPVTANQKAAATRVTRAARTGKTAAAAAEAPATHGASAGSSGALSASGRPQRVTRRRSRVQPYPTPAAQPRWK</sequence>
<dbReference type="EMBL" id="ANPB02000005">
    <property type="protein sequence ID" value="KAF4482149.1"/>
    <property type="molecule type" value="Genomic_DNA"/>
</dbReference>
<feature type="coiled-coil region" evidence="1">
    <location>
        <begin position="108"/>
        <end position="170"/>
    </location>
</feature>
<gene>
    <name evidence="3" type="ORF">CGGC5_v010213</name>
</gene>
<evidence type="ECO:0000256" key="2">
    <source>
        <dbReference type="SAM" id="MobiDB-lite"/>
    </source>
</evidence>
<evidence type="ECO:0000313" key="4">
    <source>
        <dbReference type="Proteomes" id="UP000011096"/>
    </source>
</evidence>
<keyword evidence="1" id="KW-0175">Coiled coil</keyword>
<dbReference type="InParanoid" id="A0A7J6IZE6"/>
<feature type="region of interest" description="Disordered" evidence="2">
    <location>
        <begin position="340"/>
        <end position="490"/>
    </location>
</feature>
<name>A0A7J6IZE6_COLFN</name>
<comment type="caution">
    <text evidence="3">The sequence shown here is derived from an EMBL/GenBank/DDBJ whole genome shotgun (WGS) entry which is preliminary data.</text>
</comment>
<dbReference type="RefSeq" id="XP_031881769.2">
    <property type="nucleotide sequence ID" value="XM_032021260.2"/>
</dbReference>
<feature type="compositionally biased region" description="Low complexity" evidence="2">
    <location>
        <begin position="381"/>
        <end position="392"/>
    </location>
</feature>